<evidence type="ECO:0000313" key="10">
    <source>
        <dbReference type="Proteomes" id="UP000678393"/>
    </source>
</evidence>
<protein>
    <submittedName>
        <fullName evidence="9">Uncharacterized protein</fullName>
    </submittedName>
</protein>
<comment type="subcellular location">
    <subcellularLocation>
        <location evidence="1">Membrane</location>
        <topology evidence="1">Multi-pass membrane protein</topology>
    </subcellularLocation>
</comment>
<dbReference type="InterPro" id="IPR053066">
    <property type="entry name" value="ADGR_G7"/>
</dbReference>
<dbReference type="InterPro" id="IPR000832">
    <property type="entry name" value="GPCR_2_secretin-like"/>
</dbReference>
<keyword evidence="4 6" id="KW-0472">Membrane</keyword>
<keyword evidence="5" id="KW-1015">Disulfide bond</keyword>
<dbReference type="Gene3D" id="1.20.1070.10">
    <property type="entry name" value="Rhodopsin 7-helix transmembrane proteins"/>
    <property type="match status" value="1"/>
</dbReference>
<name>A0A8S3ZAH4_9EUPU</name>
<feature type="non-terminal residue" evidence="9">
    <location>
        <position position="1"/>
    </location>
</feature>
<proteinExistence type="predicted"/>
<dbReference type="InterPro" id="IPR017981">
    <property type="entry name" value="GPCR_2-like_7TM"/>
</dbReference>
<feature type="transmembrane region" description="Helical" evidence="6">
    <location>
        <begin position="248"/>
        <end position="265"/>
    </location>
</feature>
<evidence type="ECO:0000259" key="7">
    <source>
        <dbReference type="PROSITE" id="PS50221"/>
    </source>
</evidence>
<feature type="domain" description="G-protein coupled receptors family 2 profile 2" evidence="8">
    <location>
        <begin position="211"/>
        <end position="324"/>
    </location>
</feature>
<dbReference type="InterPro" id="IPR046338">
    <property type="entry name" value="GAIN_dom_sf"/>
</dbReference>
<dbReference type="EMBL" id="CAJHNH020001688">
    <property type="protein sequence ID" value="CAG5124066.1"/>
    <property type="molecule type" value="Genomic_DNA"/>
</dbReference>
<evidence type="ECO:0000256" key="2">
    <source>
        <dbReference type="ARBA" id="ARBA00022692"/>
    </source>
</evidence>
<dbReference type="GO" id="GO:0016020">
    <property type="term" value="C:membrane"/>
    <property type="evidence" value="ECO:0007669"/>
    <property type="project" value="UniProtKB-SubCell"/>
</dbReference>
<dbReference type="SMART" id="SM00303">
    <property type="entry name" value="GPS"/>
    <property type="match status" value="1"/>
</dbReference>
<dbReference type="Pfam" id="PF01825">
    <property type="entry name" value="GPS"/>
    <property type="match status" value="1"/>
</dbReference>
<feature type="transmembrane region" description="Helical" evidence="6">
    <location>
        <begin position="210"/>
        <end position="236"/>
    </location>
</feature>
<dbReference type="GO" id="GO:0007166">
    <property type="term" value="P:cell surface receptor signaling pathway"/>
    <property type="evidence" value="ECO:0007669"/>
    <property type="project" value="InterPro"/>
</dbReference>
<accession>A0A8S3ZAH4</accession>
<dbReference type="PROSITE" id="PS50221">
    <property type="entry name" value="GAIN_B"/>
    <property type="match status" value="1"/>
</dbReference>
<dbReference type="Pfam" id="PF00002">
    <property type="entry name" value="7tm_2"/>
    <property type="match status" value="1"/>
</dbReference>
<evidence type="ECO:0000313" key="9">
    <source>
        <dbReference type="EMBL" id="CAG5124066.1"/>
    </source>
</evidence>
<dbReference type="PRINTS" id="PR00249">
    <property type="entry name" value="GPCRSECRETIN"/>
</dbReference>
<dbReference type="InterPro" id="IPR000203">
    <property type="entry name" value="GPS"/>
</dbReference>
<keyword evidence="10" id="KW-1185">Reference proteome</keyword>
<evidence type="ECO:0000256" key="3">
    <source>
        <dbReference type="ARBA" id="ARBA00022989"/>
    </source>
</evidence>
<sequence>MGAQSWMRYVTPNVAMEMWNLQDPSDVIIGFGARQAFSWTAPLSEPRIQTLKDRMWAEQHLSTFDVAIQLPESLVKNTVQYSDSPLRLTMFIYRKTGLFVGSRAADKDQGVVNSAVISASLGGRRISSLEDKVRLVFKPFREPVNDDQSSQCVFWDTESGGSAQWSSAGCVYNGTVNGRTVCLCDHLTNFAILTDFYGDRVPISKGHETALTVLTIIGLILSIIGLAITIITFLAFQKLRQGRAQQTLFNMSVALLCFQTTFLIGVKLTSVMPLCLAVSVLLHYFVLVSFAWMLIEAVLQYLTFVKVLGTYVSRYTLKTVLPAW</sequence>
<dbReference type="GO" id="GO:0004930">
    <property type="term" value="F:G protein-coupled receptor activity"/>
    <property type="evidence" value="ECO:0007669"/>
    <property type="project" value="InterPro"/>
</dbReference>
<dbReference type="Gene3D" id="2.60.220.50">
    <property type="match status" value="1"/>
</dbReference>
<dbReference type="Proteomes" id="UP000678393">
    <property type="component" value="Unassembled WGS sequence"/>
</dbReference>
<dbReference type="InterPro" id="IPR057244">
    <property type="entry name" value="GAIN_B"/>
</dbReference>
<feature type="transmembrane region" description="Helical" evidence="6">
    <location>
        <begin position="271"/>
        <end position="295"/>
    </location>
</feature>
<evidence type="ECO:0000256" key="1">
    <source>
        <dbReference type="ARBA" id="ARBA00004141"/>
    </source>
</evidence>
<comment type="caution">
    <text evidence="9">The sequence shown here is derived from an EMBL/GenBank/DDBJ whole genome shotgun (WGS) entry which is preliminary data.</text>
</comment>
<keyword evidence="2 6" id="KW-0812">Transmembrane</keyword>
<gene>
    <name evidence="9" type="ORF">CUNI_LOCUS9624</name>
</gene>
<dbReference type="OrthoDB" id="10037534at2759"/>
<evidence type="ECO:0000256" key="4">
    <source>
        <dbReference type="ARBA" id="ARBA00023136"/>
    </source>
</evidence>
<reference evidence="9" key="1">
    <citation type="submission" date="2021-04" db="EMBL/GenBank/DDBJ databases">
        <authorList>
            <consortium name="Molecular Ecology Group"/>
        </authorList>
    </citation>
    <scope>NUCLEOTIDE SEQUENCE</scope>
</reference>
<keyword evidence="3 6" id="KW-1133">Transmembrane helix</keyword>
<dbReference type="PROSITE" id="PS50261">
    <property type="entry name" value="G_PROTEIN_RECEP_F2_4"/>
    <property type="match status" value="1"/>
</dbReference>
<evidence type="ECO:0000256" key="5">
    <source>
        <dbReference type="ARBA" id="ARBA00023157"/>
    </source>
</evidence>
<evidence type="ECO:0000256" key="6">
    <source>
        <dbReference type="SAM" id="Phobius"/>
    </source>
</evidence>
<feature type="domain" description="GAIN-B" evidence="7">
    <location>
        <begin position="46"/>
        <end position="200"/>
    </location>
</feature>
<organism evidence="9 10">
    <name type="scientific">Candidula unifasciata</name>
    <dbReference type="NCBI Taxonomy" id="100452"/>
    <lineage>
        <taxon>Eukaryota</taxon>
        <taxon>Metazoa</taxon>
        <taxon>Spiralia</taxon>
        <taxon>Lophotrochozoa</taxon>
        <taxon>Mollusca</taxon>
        <taxon>Gastropoda</taxon>
        <taxon>Heterobranchia</taxon>
        <taxon>Euthyneura</taxon>
        <taxon>Panpulmonata</taxon>
        <taxon>Eupulmonata</taxon>
        <taxon>Stylommatophora</taxon>
        <taxon>Helicina</taxon>
        <taxon>Helicoidea</taxon>
        <taxon>Geomitridae</taxon>
        <taxon>Candidula</taxon>
    </lineage>
</organism>
<dbReference type="PANTHER" id="PTHR47767">
    <property type="entry name" value="ADHESION G PROTEIN-COUPLED RECEPTOR G7"/>
    <property type="match status" value="1"/>
</dbReference>
<dbReference type="AlphaFoldDB" id="A0A8S3ZAH4"/>
<evidence type="ECO:0000259" key="8">
    <source>
        <dbReference type="PROSITE" id="PS50261"/>
    </source>
</evidence>